<dbReference type="InterPro" id="IPR050825">
    <property type="entry name" value="RBM42_RBP45_47-like"/>
</dbReference>
<dbReference type="PANTHER" id="PTHR47640:SF11">
    <property type="entry name" value="RNA-BINDING PROTEIN 42"/>
    <property type="match status" value="1"/>
</dbReference>
<proteinExistence type="predicted"/>
<dbReference type="CDD" id="cd12383">
    <property type="entry name" value="RRM_RBM42"/>
    <property type="match status" value="1"/>
</dbReference>
<evidence type="ECO:0000256" key="1">
    <source>
        <dbReference type="ARBA" id="ARBA00022884"/>
    </source>
</evidence>
<dbReference type="AlphaFoldDB" id="A0A7S3GBP8"/>
<dbReference type="InterPro" id="IPR035979">
    <property type="entry name" value="RBD_domain_sf"/>
</dbReference>
<dbReference type="InterPro" id="IPR012677">
    <property type="entry name" value="Nucleotide-bd_a/b_plait_sf"/>
</dbReference>
<reference evidence="4" key="1">
    <citation type="submission" date="2021-01" db="EMBL/GenBank/DDBJ databases">
        <authorList>
            <person name="Corre E."/>
            <person name="Pelletier E."/>
            <person name="Niang G."/>
            <person name="Scheremetjew M."/>
            <person name="Finn R."/>
            <person name="Kale V."/>
            <person name="Holt S."/>
            <person name="Cochrane G."/>
            <person name="Meng A."/>
            <person name="Brown T."/>
            <person name="Cohen L."/>
        </authorList>
    </citation>
    <scope>NUCLEOTIDE SEQUENCE</scope>
    <source>
        <strain evidence="4">NIES-2562</strain>
    </source>
</reference>
<dbReference type="Gene3D" id="3.30.70.330">
    <property type="match status" value="1"/>
</dbReference>
<evidence type="ECO:0000256" key="2">
    <source>
        <dbReference type="PROSITE-ProRule" id="PRU00176"/>
    </source>
</evidence>
<dbReference type="InterPro" id="IPR034215">
    <property type="entry name" value="RBM42_RRM"/>
</dbReference>
<protein>
    <recommendedName>
        <fullName evidence="3">RRM domain-containing protein</fullName>
    </recommendedName>
</protein>
<dbReference type="SMART" id="SM00360">
    <property type="entry name" value="RRM"/>
    <property type="match status" value="1"/>
</dbReference>
<dbReference type="PROSITE" id="PS50102">
    <property type="entry name" value="RRM"/>
    <property type="match status" value="1"/>
</dbReference>
<organism evidence="4">
    <name type="scientific">Palpitomonas bilix</name>
    <dbReference type="NCBI Taxonomy" id="652834"/>
    <lineage>
        <taxon>Eukaryota</taxon>
        <taxon>Eukaryota incertae sedis</taxon>
    </lineage>
</organism>
<dbReference type="PANTHER" id="PTHR47640">
    <property type="entry name" value="TRNA SELENOCYSTEINE 1-ASSOCIATED PROTEIN 1-RELATED-RELATED"/>
    <property type="match status" value="1"/>
</dbReference>
<dbReference type="InterPro" id="IPR000504">
    <property type="entry name" value="RRM_dom"/>
</dbReference>
<evidence type="ECO:0000259" key="3">
    <source>
        <dbReference type="PROSITE" id="PS50102"/>
    </source>
</evidence>
<feature type="domain" description="RRM" evidence="3">
    <location>
        <begin position="145"/>
        <end position="223"/>
    </location>
</feature>
<keyword evidence="1 2" id="KW-0694">RNA-binding</keyword>
<name>A0A7S3GBP8_9EUKA</name>
<evidence type="ECO:0000313" key="4">
    <source>
        <dbReference type="EMBL" id="CAE0259700.1"/>
    </source>
</evidence>
<gene>
    <name evidence="4" type="ORF">PBIL07802_LOCUS21971</name>
</gene>
<dbReference type="SUPFAM" id="SSF54928">
    <property type="entry name" value="RNA-binding domain, RBD"/>
    <property type="match status" value="1"/>
</dbReference>
<dbReference type="GO" id="GO:0003729">
    <property type="term" value="F:mRNA binding"/>
    <property type="evidence" value="ECO:0007669"/>
    <property type="project" value="InterPro"/>
</dbReference>
<accession>A0A7S3GBP8</accession>
<sequence length="236" mass="25928">MADLDAELALFEQELKGIEEKKKAAPVVVVESKEDIPKAKKQKVEVDPKRIAAAATVSAAPVLNRTVVHERASSEYGSELSAGGAEGGMSMLGDASLIAETTTTSNLPASGGIQKLPPSGKVYKRKAANEVWEDPKLAEWPDDDYRIFVGNLGNDVGDELLSRTFNEYPSFQRARVIRDKRLKKTRGFGFVSFADAKDFLRALREKNGAYCGNRPMQIKKSDSHKRNIAISKKVFL</sequence>
<dbReference type="Pfam" id="PF00076">
    <property type="entry name" value="RRM_1"/>
    <property type="match status" value="1"/>
</dbReference>
<dbReference type="EMBL" id="HBIB01033856">
    <property type="protein sequence ID" value="CAE0259700.1"/>
    <property type="molecule type" value="Transcribed_RNA"/>
</dbReference>